<dbReference type="InterPro" id="IPR014543">
    <property type="entry name" value="UCP028291"/>
</dbReference>
<comment type="caution">
    <text evidence="1">The sequence shown here is derived from an EMBL/GenBank/DDBJ whole genome shotgun (WGS) entry which is preliminary data.</text>
</comment>
<organism evidence="1 2">
    <name type="scientific">Nocardioides guangzhouensis</name>
    <dbReference type="NCBI Taxonomy" id="2497878"/>
    <lineage>
        <taxon>Bacteria</taxon>
        <taxon>Bacillati</taxon>
        <taxon>Actinomycetota</taxon>
        <taxon>Actinomycetes</taxon>
        <taxon>Propionibacteriales</taxon>
        <taxon>Nocardioidaceae</taxon>
        <taxon>Nocardioides</taxon>
    </lineage>
</organism>
<gene>
    <name evidence="1" type="ORF">EKO23_17155</name>
</gene>
<dbReference type="EMBL" id="SDKM01000027">
    <property type="protein sequence ID" value="RYP84012.1"/>
    <property type="molecule type" value="Genomic_DNA"/>
</dbReference>
<sequence length="93" mass="10280">MTTRHGTMATDRPERYAKQLAGHWARKGSAGEEDGATVIRFDSGQVVVLRAEAGLLRIEATVPEGGDADRFAQVVKDHLERFGTREELDVVWS</sequence>
<dbReference type="Proteomes" id="UP000295198">
    <property type="component" value="Unassembled WGS sequence"/>
</dbReference>
<evidence type="ECO:0000313" key="2">
    <source>
        <dbReference type="Proteomes" id="UP000295198"/>
    </source>
</evidence>
<accession>A0A4Q4Z894</accession>
<dbReference type="AlphaFoldDB" id="A0A4Q4Z894"/>
<keyword evidence="2" id="KW-1185">Reference proteome</keyword>
<dbReference type="OrthoDB" id="9806511at2"/>
<dbReference type="Gene3D" id="3.30.310.50">
    <property type="entry name" value="Alpha-D-phosphohexomutase, C-terminal domain"/>
    <property type="match status" value="1"/>
</dbReference>
<protein>
    <submittedName>
        <fullName evidence="1">DUF2218 domain-containing protein</fullName>
    </submittedName>
</protein>
<dbReference type="Pfam" id="PF09981">
    <property type="entry name" value="DUF2218"/>
    <property type="match status" value="1"/>
</dbReference>
<proteinExistence type="predicted"/>
<reference evidence="1 2" key="1">
    <citation type="submission" date="2019-01" db="EMBL/GenBank/DDBJ databases">
        <title>Nocardioides guangzhouensis sp. nov., an actinobacterium isolated from soil.</title>
        <authorList>
            <person name="Fu Y."/>
            <person name="Cai Y."/>
            <person name="Lin Z."/>
            <person name="Chen P."/>
        </authorList>
    </citation>
    <scope>NUCLEOTIDE SEQUENCE [LARGE SCALE GENOMIC DNA]</scope>
    <source>
        <strain evidence="1 2">130</strain>
    </source>
</reference>
<evidence type="ECO:0000313" key="1">
    <source>
        <dbReference type="EMBL" id="RYP84012.1"/>
    </source>
</evidence>
<name>A0A4Q4Z894_9ACTN</name>
<dbReference type="RefSeq" id="WP_134719351.1">
    <property type="nucleotide sequence ID" value="NZ_SDKM01000027.1"/>
</dbReference>